<evidence type="ECO:0000256" key="1">
    <source>
        <dbReference type="ARBA" id="ARBA00023125"/>
    </source>
</evidence>
<sequence length="182" mass="19969">MTRQRSGTPTRDRIHLAASRLFRERGFAGTSVRDIAAAAQADPALVIRHFGSKELLFLDAVRPRLDESAFDAPLGTLGTRLVEMLLDVGEQFRPAYVALLQGSAEARIAEHLRGLHEREFVVPLRSRMSGPDADARARMAAAMVGGMLYALWVVGDGRLTTDRAAFVRRYGGLLQQLITPDA</sequence>
<evidence type="ECO:0000256" key="2">
    <source>
        <dbReference type="PROSITE-ProRule" id="PRU00335"/>
    </source>
</evidence>
<proteinExistence type="predicted"/>
<dbReference type="PANTHER" id="PTHR30055">
    <property type="entry name" value="HTH-TYPE TRANSCRIPTIONAL REGULATOR RUTR"/>
    <property type="match status" value="1"/>
</dbReference>
<accession>A0AAE3ZX31</accession>
<feature type="domain" description="HTH tetR-type" evidence="3">
    <location>
        <begin position="8"/>
        <end position="68"/>
    </location>
</feature>
<dbReference type="Gene3D" id="1.10.357.10">
    <property type="entry name" value="Tetracycline Repressor, domain 2"/>
    <property type="match status" value="1"/>
</dbReference>
<evidence type="ECO:0000259" key="3">
    <source>
        <dbReference type="PROSITE" id="PS50977"/>
    </source>
</evidence>
<keyword evidence="1 2" id="KW-0238">DNA-binding</keyword>
<protein>
    <submittedName>
        <fullName evidence="4">AcrR family transcriptional regulator</fullName>
    </submittedName>
</protein>
<dbReference type="EMBL" id="JAVDYC010000001">
    <property type="protein sequence ID" value="MDR7327618.1"/>
    <property type="molecule type" value="Genomic_DNA"/>
</dbReference>
<dbReference type="InterPro" id="IPR009057">
    <property type="entry name" value="Homeodomain-like_sf"/>
</dbReference>
<gene>
    <name evidence="4" type="ORF">J2S44_007868</name>
</gene>
<dbReference type="InterPro" id="IPR050109">
    <property type="entry name" value="HTH-type_TetR-like_transc_reg"/>
</dbReference>
<dbReference type="InterPro" id="IPR001647">
    <property type="entry name" value="HTH_TetR"/>
</dbReference>
<feature type="DNA-binding region" description="H-T-H motif" evidence="2">
    <location>
        <begin position="31"/>
        <end position="50"/>
    </location>
</feature>
<dbReference type="AlphaFoldDB" id="A0AAE3ZX31"/>
<dbReference type="Pfam" id="PF17920">
    <property type="entry name" value="TetR_C_16"/>
    <property type="match status" value="1"/>
</dbReference>
<dbReference type="GO" id="GO:0000976">
    <property type="term" value="F:transcription cis-regulatory region binding"/>
    <property type="evidence" value="ECO:0007669"/>
    <property type="project" value="TreeGrafter"/>
</dbReference>
<name>A0AAE3ZX31_9ACTN</name>
<dbReference type="Pfam" id="PF00440">
    <property type="entry name" value="TetR_N"/>
    <property type="match status" value="1"/>
</dbReference>
<keyword evidence="5" id="KW-1185">Reference proteome</keyword>
<dbReference type="InterPro" id="IPR041678">
    <property type="entry name" value="TetR_C_16"/>
</dbReference>
<organism evidence="4 5">
    <name type="scientific">Catenuloplanes niger</name>
    <dbReference type="NCBI Taxonomy" id="587534"/>
    <lineage>
        <taxon>Bacteria</taxon>
        <taxon>Bacillati</taxon>
        <taxon>Actinomycetota</taxon>
        <taxon>Actinomycetes</taxon>
        <taxon>Micromonosporales</taxon>
        <taxon>Micromonosporaceae</taxon>
        <taxon>Catenuloplanes</taxon>
    </lineage>
</organism>
<dbReference type="PANTHER" id="PTHR30055:SF235">
    <property type="entry name" value="TRANSCRIPTIONAL REGULATORY PROTEIN"/>
    <property type="match status" value="1"/>
</dbReference>
<evidence type="ECO:0000313" key="5">
    <source>
        <dbReference type="Proteomes" id="UP001183629"/>
    </source>
</evidence>
<comment type="caution">
    <text evidence="4">The sequence shown here is derived from an EMBL/GenBank/DDBJ whole genome shotgun (WGS) entry which is preliminary data.</text>
</comment>
<dbReference type="RefSeq" id="WP_310425123.1">
    <property type="nucleotide sequence ID" value="NZ_JAVDYC010000001.1"/>
</dbReference>
<dbReference type="SUPFAM" id="SSF48498">
    <property type="entry name" value="Tetracyclin repressor-like, C-terminal domain"/>
    <property type="match status" value="1"/>
</dbReference>
<dbReference type="InterPro" id="IPR036271">
    <property type="entry name" value="Tet_transcr_reg_TetR-rel_C_sf"/>
</dbReference>
<dbReference type="Proteomes" id="UP001183629">
    <property type="component" value="Unassembled WGS sequence"/>
</dbReference>
<dbReference type="PROSITE" id="PS50977">
    <property type="entry name" value="HTH_TETR_2"/>
    <property type="match status" value="1"/>
</dbReference>
<dbReference type="SUPFAM" id="SSF46689">
    <property type="entry name" value="Homeodomain-like"/>
    <property type="match status" value="1"/>
</dbReference>
<dbReference type="GO" id="GO:0003700">
    <property type="term" value="F:DNA-binding transcription factor activity"/>
    <property type="evidence" value="ECO:0007669"/>
    <property type="project" value="TreeGrafter"/>
</dbReference>
<evidence type="ECO:0000313" key="4">
    <source>
        <dbReference type="EMBL" id="MDR7327618.1"/>
    </source>
</evidence>
<reference evidence="4 5" key="1">
    <citation type="submission" date="2023-07" db="EMBL/GenBank/DDBJ databases">
        <title>Sequencing the genomes of 1000 actinobacteria strains.</title>
        <authorList>
            <person name="Klenk H.-P."/>
        </authorList>
    </citation>
    <scope>NUCLEOTIDE SEQUENCE [LARGE SCALE GENOMIC DNA]</scope>
    <source>
        <strain evidence="4 5">DSM 44711</strain>
    </source>
</reference>